<evidence type="ECO:0000313" key="2">
    <source>
        <dbReference type="EMBL" id="QHS62544.1"/>
    </source>
</evidence>
<dbReference type="GO" id="GO:0008703">
    <property type="term" value="F:5-amino-6-(5-phosphoribosylamino)uracil reductase activity"/>
    <property type="evidence" value="ECO:0007669"/>
    <property type="project" value="InterPro"/>
</dbReference>
<dbReference type="SUPFAM" id="SSF53597">
    <property type="entry name" value="Dihydrofolate reductase-like"/>
    <property type="match status" value="1"/>
</dbReference>
<accession>A0A6B9ZM84</accession>
<gene>
    <name evidence="2" type="ORF">GWR21_24055</name>
</gene>
<dbReference type="Pfam" id="PF01872">
    <property type="entry name" value="RibD_C"/>
    <property type="match status" value="1"/>
</dbReference>
<dbReference type="RefSeq" id="WP_162334178.1">
    <property type="nucleotide sequence ID" value="NZ_CP048113.1"/>
</dbReference>
<organism evidence="2 3">
    <name type="scientific">Chitinophaga agri</name>
    <dbReference type="NCBI Taxonomy" id="2703787"/>
    <lineage>
        <taxon>Bacteria</taxon>
        <taxon>Pseudomonadati</taxon>
        <taxon>Bacteroidota</taxon>
        <taxon>Chitinophagia</taxon>
        <taxon>Chitinophagales</taxon>
        <taxon>Chitinophagaceae</taxon>
        <taxon>Chitinophaga</taxon>
    </lineage>
</organism>
<protein>
    <recommendedName>
        <fullName evidence="1">Bacterial bifunctional deaminase-reductase C-terminal domain-containing protein</fullName>
    </recommendedName>
</protein>
<keyword evidence="3" id="KW-1185">Reference proteome</keyword>
<dbReference type="InterPro" id="IPR002734">
    <property type="entry name" value="RibDG_C"/>
</dbReference>
<name>A0A6B9ZM84_9BACT</name>
<dbReference type="InterPro" id="IPR024072">
    <property type="entry name" value="DHFR-like_dom_sf"/>
</dbReference>
<dbReference type="KEGG" id="chih:GWR21_24055"/>
<evidence type="ECO:0000259" key="1">
    <source>
        <dbReference type="Pfam" id="PF01872"/>
    </source>
</evidence>
<sequence length="114" mass="12823">MAISPAETMALMAGQLSGKGEDQPNIRFVHTDIPTFINDLKQPEGKDIWLIRGVKLNALFLEQQWIDEMIMLVMHVALGEGIPLFEGGIFQTQFTLEAVTKYTNSVAGLRYRKQ</sequence>
<proteinExistence type="predicted"/>
<dbReference type="Proteomes" id="UP000476411">
    <property type="component" value="Chromosome"/>
</dbReference>
<dbReference type="GO" id="GO:0009231">
    <property type="term" value="P:riboflavin biosynthetic process"/>
    <property type="evidence" value="ECO:0007669"/>
    <property type="project" value="InterPro"/>
</dbReference>
<dbReference type="EMBL" id="CP048113">
    <property type="protein sequence ID" value="QHS62544.1"/>
    <property type="molecule type" value="Genomic_DNA"/>
</dbReference>
<feature type="domain" description="Bacterial bifunctional deaminase-reductase C-terminal" evidence="1">
    <location>
        <begin position="26"/>
        <end position="106"/>
    </location>
</feature>
<reference evidence="2 3" key="1">
    <citation type="submission" date="2020-01" db="EMBL/GenBank/DDBJ databases">
        <title>Complete genome sequence of Chitinophaga sp. H33E-04 isolated from quinoa roots.</title>
        <authorList>
            <person name="Weon H.-Y."/>
            <person name="Lee S.A."/>
        </authorList>
    </citation>
    <scope>NUCLEOTIDE SEQUENCE [LARGE SCALE GENOMIC DNA]</scope>
    <source>
        <strain evidence="2 3">H33E-04</strain>
    </source>
</reference>
<evidence type="ECO:0000313" key="3">
    <source>
        <dbReference type="Proteomes" id="UP000476411"/>
    </source>
</evidence>
<dbReference type="AlphaFoldDB" id="A0A6B9ZM84"/>
<dbReference type="Gene3D" id="3.40.430.10">
    <property type="entry name" value="Dihydrofolate Reductase, subunit A"/>
    <property type="match status" value="1"/>
</dbReference>